<gene>
    <name evidence="2" type="ORF">NPIL_374541</name>
</gene>
<organism evidence="2 3">
    <name type="scientific">Nephila pilipes</name>
    <name type="common">Giant wood spider</name>
    <name type="synonym">Nephila maculata</name>
    <dbReference type="NCBI Taxonomy" id="299642"/>
    <lineage>
        <taxon>Eukaryota</taxon>
        <taxon>Metazoa</taxon>
        <taxon>Ecdysozoa</taxon>
        <taxon>Arthropoda</taxon>
        <taxon>Chelicerata</taxon>
        <taxon>Arachnida</taxon>
        <taxon>Araneae</taxon>
        <taxon>Araneomorphae</taxon>
        <taxon>Entelegynae</taxon>
        <taxon>Araneoidea</taxon>
        <taxon>Nephilidae</taxon>
        <taxon>Nephila</taxon>
    </lineage>
</organism>
<name>A0A8X6N3K0_NEPPI</name>
<protein>
    <submittedName>
        <fullName evidence="2">Uncharacterized protein</fullName>
    </submittedName>
</protein>
<evidence type="ECO:0000256" key="1">
    <source>
        <dbReference type="SAM" id="MobiDB-lite"/>
    </source>
</evidence>
<comment type="caution">
    <text evidence="2">The sequence shown here is derived from an EMBL/GenBank/DDBJ whole genome shotgun (WGS) entry which is preliminary data.</text>
</comment>
<evidence type="ECO:0000313" key="3">
    <source>
        <dbReference type="Proteomes" id="UP000887013"/>
    </source>
</evidence>
<dbReference type="AlphaFoldDB" id="A0A8X6N3K0"/>
<feature type="compositionally biased region" description="Pro residues" evidence="1">
    <location>
        <begin position="73"/>
        <end position="85"/>
    </location>
</feature>
<sequence length="121" mass="13397">MMDGWCPEAAHEYHRWPPPRYAPAGTHNTRIIHHQDIGAQELERHTNAPQTSRYPGLTRSGFVGALPTAGGRPPIPIDAPAPPPILARKRSRARVDPPPPFAPPSPSNLSLLLSLYLFFRE</sequence>
<evidence type="ECO:0000313" key="2">
    <source>
        <dbReference type="EMBL" id="GFS92264.1"/>
    </source>
</evidence>
<dbReference type="EMBL" id="BMAW01099898">
    <property type="protein sequence ID" value="GFS92264.1"/>
    <property type="molecule type" value="Genomic_DNA"/>
</dbReference>
<proteinExistence type="predicted"/>
<keyword evidence="3" id="KW-1185">Reference proteome</keyword>
<accession>A0A8X6N3K0</accession>
<dbReference type="Proteomes" id="UP000887013">
    <property type="component" value="Unassembled WGS sequence"/>
</dbReference>
<dbReference type="OrthoDB" id="10282792at2759"/>
<feature type="region of interest" description="Disordered" evidence="1">
    <location>
        <begin position="42"/>
        <end position="104"/>
    </location>
</feature>
<reference evidence="2" key="1">
    <citation type="submission" date="2020-08" db="EMBL/GenBank/DDBJ databases">
        <title>Multicomponent nature underlies the extraordinary mechanical properties of spider dragline silk.</title>
        <authorList>
            <person name="Kono N."/>
            <person name="Nakamura H."/>
            <person name="Mori M."/>
            <person name="Yoshida Y."/>
            <person name="Ohtoshi R."/>
            <person name="Malay A.D."/>
            <person name="Moran D.A.P."/>
            <person name="Tomita M."/>
            <person name="Numata K."/>
            <person name="Arakawa K."/>
        </authorList>
    </citation>
    <scope>NUCLEOTIDE SEQUENCE</scope>
</reference>